<dbReference type="EMBL" id="BMML01000003">
    <property type="protein sequence ID" value="GGM95937.1"/>
    <property type="molecule type" value="Genomic_DNA"/>
</dbReference>
<evidence type="ECO:0000259" key="2">
    <source>
        <dbReference type="Pfam" id="PF08787"/>
    </source>
</evidence>
<proteinExistence type="predicted"/>
<gene>
    <name evidence="3" type="ORF">GCM10011578_015500</name>
</gene>
<dbReference type="InterPro" id="IPR014895">
    <property type="entry name" value="Alginate_lyase_2"/>
</dbReference>
<dbReference type="PANTHER" id="PTHR33681:SF4">
    <property type="entry name" value="OS12G0171100 PROTEIN"/>
    <property type="match status" value="1"/>
</dbReference>
<keyword evidence="1" id="KW-0732">Signal</keyword>
<name>A0A917X9C7_9ACTN</name>
<keyword evidence="4" id="KW-1185">Reference proteome</keyword>
<evidence type="ECO:0000313" key="4">
    <source>
        <dbReference type="Proteomes" id="UP000653411"/>
    </source>
</evidence>
<sequence length="220" mass="24690">MNRRSFLRVGTGALLALPLTDAVAFAAVAPTDGWTQTSFSYSWQKPWNLDLSDRHSSSGGVERMWVYATDEPFEEGSDTDPRTEMRWKVDYSTGDHMWDADVYLPSGTDGATFVQILRSVHPSGTPATDIMLDVYDTGGGTVRRYDGTVLRTDAYDTWFNVKIAHQASTGTGTLKVYFDDSLVLTVDDRGPATRYFKNGVYNHGSGRAEARFRNLRYWTR</sequence>
<dbReference type="Pfam" id="PF08787">
    <property type="entry name" value="Alginate_lyase2"/>
    <property type="match status" value="1"/>
</dbReference>
<dbReference type="AlphaFoldDB" id="A0A917X9C7"/>
<feature type="domain" description="Alginate lyase 2" evidence="2">
    <location>
        <begin position="56"/>
        <end position="216"/>
    </location>
</feature>
<protein>
    <recommendedName>
        <fullName evidence="2">Alginate lyase 2 domain-containing protein</fullName>
    </recommendedName>
</protein>
<comment type="caution">
    <text evidence="3">The sequence shown here is derived from an EMBL/GenBank/DDBJ whole genome shotgun (WGS) entry which is preliminary data.</text>
</comment>
<dbReference type="Proteomes" id="UP000653411">
    <property type="component" value="Unassembled WGS sequence"/>
</dbReference>
<accession>A0A917X9C7</accession>
<dbReference type="SUPFAM" id="SSF49899">
    <property type="entry name" value="Concanavalin A-like lectins/glucanases"/>
    <property type="match status" value="1"/>
</dbReference>
<dbReference type="InterPro" id="IPR013320">
    <property type="entry name" value="ConA-like_dom_sf"/>
</dbReference>
<feature type="signal peptide" evidence="1">
    <location>
        <begin position="1"/>
        <end position="26"/>
    </location>
</feature>
<reference evidence="3" key="2">
    <citation type="submission" date="2020-09" db="EMBL/GenBank/DDBJ databases">
        <authorList>
            <person name="Sun Q."/>
            <person name="Zhou Y."/>
        </authorList>
    </citation>
    <scope>NUCLEOTIDE SEQUENCE</scope>
    <source>
        <strain evidence="3">CGMCC 4.7110</strain>
    </source>
</reference>
<feature type="chain" id="PRO_5037185602" description="Alginate lyase 2 domain-containing protein" evidence="1">
    <location>
        <begin position="27"/>
        <end position="220"/>
    </location>
</feature>
<evidence type="ECO:0000256" key="1">
    <source>
        <dbReference type="SAM" id="SignalP"/>
    </source>
</evidence>
<dbReference type="RefSeq" id="WP_189261842.1">
    <property type="nucleotide sequence ID" value="NZ_BMML01000003.1"/>
</dbReference>
<reference evidence="3" key="1">
    <citation type="journal article" date="2014" name="Int. J. Syst. Evol. Microbiol.">
        <title>Complete genome sequence of Corynebacterium casei LMG S-19264T (=DSM 44701T), isolated from a smear-ripened cheese.</title>
        <authorList>
            <consortium name="US DOE Joint Genome Institute (JGI-PGF)"/>
            <person name="Walter F."/>
            <person name="Albersmeier A."/>
            <person name="Kalinowski J."/>
            <person name="Ruckert C."/>
        </authorList>
    </citation>
    <scope>NUCLEOTIDE SEQUENCE</scope>
    <source>
        <strain evidence="3">CGMCC 4.7110</strain>
    </source>
</reference>
<dbReference type="PANTHER" id="PTHR33681">
    <property type="entry name" value="BINDING PROTEIN, PUTATIVE, EXPRESSED-RELATED"/>
    <property type="match status" value="1"/>
</dbReference>
<organism evidence="3 4">
    <name type="scientific">Streptomyces fuscichromogenes</name>
    <dbReference type="NCBI Taxonomy" id="1324013"/>
    <lineage>
        <taxon>Bacteria</taxon>
        <taxon>Bacillati</taxon>
        <taxon>Actinomycetota</taxon>
        <taxon>Actinomycetes</taxon>
        <taxon>Kitasatosporales</taxon>
        <taxon>Streptomycetaceae</taxon>
        <taxon>Streptomyces</taxon>
    </lineage>
</organism>
<evidence type="ECO:0000313" key="3">
    <source>
        <dbReference type="EMBL" id="GGM95937.1"/>
    </source>
</evidence>